<protein>
    <submittedName>
        <fullName evidence="2">Ubiquitin-fold modifier 1</fullName>
    </submittedName>
</protein>
<reference evidence="2" key="2">
    <citation type="submission" date="2023-04" db="EMBL/GenBank/DDBJ databases">
        <authorList>
            <person name="Bruccoleri R.E."/>
            <person name="Oakeley E.J."/>
            <person name="Faust A.-M."/>
            <person name="Dessus-Babus S."/>
            <person name="Altorfer M."/>
            <person name="Burckhardt D."/>
            <person name="Oertli M."/>
            <person name="Naumann U."/>
            <person name="Petersen F."/>
            <person name="Wong J."/>
        </authorList>
    </citation>
    <scope>NUCLEOTIDE SEQUENCE</scope>
    <source>
        <strain evidence="2">GSM-AAB239-AS_SAM_17_03QT</strain>
        <tissue evidence="2">Leaf</tissue>
    </source>
</reference>
<keyword evidence="3" id="KW-1185">Reference proteome</keyword>
<dbReference type="InterPro" id="IPR026960">
    <property type="entry name" value="RVT-Znf"/>
</dbReference>
<feature type="domain" description="Reverse transcriptase zinc-binding" evidence="1">
    <location>
        <begin position="2"/>
        <end position="55"/>
    </location>
</feature>
<dbReference type="EMBL" id="JANAVB010014400">
    <property type="protein sequence ID" value="KAJ6834373.1"/>
    <property type="molecule type" value="Genomic_DNA"/>
</dbReference>
<gene>
    <name evidence="2" type="ORF">M6B38_334970</name>
</gene>
<dbReference type="AlphaFoldDB" id="A0AAX6H0M8"/>
<name>A0AAX6H0M8_IRIPA</name>
<comment type="caution">
    <text evidence="2">The sequence shown here is derived from an EMBL/GenBank/DDBJ whole genome shotgun (WGS) entry which is preliminary data.</text>
</comment>
<proteinExistence type="predicted"/>
<accession>A0AAX6H0M8</accession>
<evidence type="ECO:0000313" key="3">
    <source>
        <dbReference type="Proteomes" id="UP001140949"/>
    </source>
</evidence>
<sequence>MQLCVYRLLLGRLLTRDRLISFGIHVPNPKCILCEVDNESMSHLFFECEVSWYIWAEQCHRALGGCDTDRGIGAIIIGIRDRRGRGQIWFKTARLRLTASV</sequence>
<reference evidence="2" key="1">
    <citation type="journal article" date="2023" name="GigaByte">
        <title>Genome assembly of the bearded iris, Iris pallida Lam.</title>
        <authorList>
            <person name="Bruccoleri R.E."/>
            <person name="Oakeley E.J."/>
            <person name="Faust A.M.E."/>
            <person name="Altorfer M."/>
            <person name="Dessus-Babus S."/>
            <person name="Burckhardt D."/>
            <person name="Oertli M."/>
            <person name="Naumann U."/>
            <person name="Petersen F."/>
            <person name="Wong J."/>
        </authorList>
    </citation>
    <scope>NUCLEOTIDE SEQUENCE</scope>
    <source>
        <strain evidence="2">GSM-AAB239-AS_SAM_17_03QT</strain>
    </source>
</reference>
<dbReference type="Pfam" id="PF13966">
    <property type="entry name" value="zf-RVT"/>
    <property type="match status" value="1"/>
</dbReference>
<evidence type="ECO:0000259" key="1">
    <source>
        <dbReference type="Pfam" id="PF13966"/>
    </source>
</evidence>
<evidence type="ECO:0000313" key="2">
    <source>
        <dbReference type="EMBL" id="KAJ6834373.1"/>
    </source>
</evidence>
<organism evidence="2 3">
    <name type="scientific">Iris pallida</name>
    <name type="common">Sweet iris</name>
    <dbReference type="NCBI Taxonomy" id="29817"/>
    <lineage>
        <taxon>Eukaryota</taxon>
        <taxon>Viridiplantae</taxon>
        <taxon>Streptophyta</taxon>
        <taxon>Embryophyta</taxon>
        <taxon>Tracheophyta</taxon>
        <taxon>Spermatophyta</taxon>
        <taxon>Magnoliopsida</taxon>
        <taxon>Liliopsida</taxon>
        <taxon>Asparagales</taxon>
        <taxon>Iridaceae</taxon>
        <taxon>Iridoideae</taxon>
        <taxon>Irideae</taxon>
        <taxon>Iris</taxon>
    </lineage>
</organism>
<dbReference type="Proteomes" id="UP001140949">
    <property type="component" value="Unassembled WGS sequence"/>
</dbReference>